<comment type="caution">
    <text evidence="1">The sequence shown here is derived from an EMBL/GenBank/DDBJ whole genome shotgun (WGS) entry which is preliminary data.</text>
</comment>
<evidence type="ECO:0000313" key="2">
    <source>
        <dbReference type="Proteomes" id="UP000644699"/>
    </source>
</evidence>
<name>A0A916ZIZ3_9HYPH</name>
<reference evidence="1" key="1">
    <citation type="journal article" date="2014" name="Int. J. Syst. Evol. Microbiol.">
        <title>Complete genome sequence of Corynebacterium casei LMG S-19264T (=DSM 44701T), isolated from a smear-ripened cheese.</title>
        <authorList>
            <consortium name="US DOE Joint Genome Institute (JGI-PGF)"/>
            <person name="Walter F."/>
            <person name="Albersmeier A."/>
            <person name="Kalinowski J."/>
            <person name="Ruckert C."/>
        </authorList>
    </citation>
    <scope>NUCLEOTIDE SEQUENCE</scope>
    <source>
        <strain evidence="1">CGMCC 1.15367</strain>
    </source>
</reference>
<keyword evidence="2" id="KW-1185">Reference proteome</keyword>
<evidence type="ECO:0000313" key="1">
    <source>
        <dbReference type="EMBL" id="GGE00254.1"/>
    </source>
</evidence>
<gene>
    <name evidence="1" type="ORF">GCM10011390_18830</name>
</gene>
<accession>A0A916ZIZ3</accession>
<proteinExistence type="predicted"/>
<reference evidence="1" key="2">
    <citation type="submission" date="2020-09" db="EMBL/GenBank/DDBJ databases">
        <authorList>
            <person name="Sun Q."/>
            <person name="Zhou Y."/>
        </authorList>
    </citation>
    <scope>NUCLEOTIDE SEQUENCE</scope>
    <source>
        <strain evidence="1">CGMCC 1.15367</strain>
    </source>
</reference>
<dbReference type="AlphaFoldDB" id="A0A916ZIZ3"/>
<organism evidence="1 2">
    <name type="scientific">Aureimonas endophytica</name>
    <dbReference type="NCBI Taxonomy" id="2027858"/>
    <lineage>
        <taxon>Bacteria</taxon>
        <taxon>Pseudomonadati</taxon>
        <taxon>Pseudomonadota</taxon>
        <taxon>Alphaproteobacteria</taxon>
        <taxon>Hyphomicrobiales</taxon>
        <taxon>Aurantimonadaceae</taxon>
        <taxon>Aureimonas</taxon>
    </lineage>
</organism>
<sequence length="157" mass="17461">MTNLEFVRDKLVEIAELGERDTATPEKLAFEALAVLEPYLERRRQSASRLLVGIDESCITRCDEVSEGAYQLRARLGIMEVAEFHLGDPETETDATIRKNVRAAILDSLRVEIVRNRVAEASDRDLLDALDAAERGGDDEVGEILVAAHDRGLRLLS</sequence>
<protein>
    <submittedName>
        <fullName evidence="1">Uncharacterized protein</fullName>
    </submittedName>
</protein>
<dbReference type="Proteomes" id="UP000644699">
    <property type="component" value="Unassembled WGS sequence"/>
</dbReference>
<dbReference type="RefSeq" id="WP_188907957.1">
    <property type="nucleotide sequence ID" value="NZ_BMIQ01000002.1"/>
</dbReference>
<dbReference type="EMBL" id="BMIQ01000002">
    <property type="protein sequence ID" value="GGE00254.1"/>
    <property type="molecule type" value="Genomic_DNA"/>
</dbReference>